<keyword evidence="1" id="KW-0812">Transmembrane</keyword>
<accession>A0A2T0WIE5</accession>
<dbReference type="EMBL" id="PVTQ01000012">
    <property type="protein sequence ID" value="PRY86432.1"/>
    <property type="molecule type" value="Genomic_DNA"/>
</dbReference>
<protein>
    <recommendedName>
        <fullName evidence="2">CAAX prenyl protease 2/Lysostaphin resistance protein A-like domain-containing protein</fullName>
    </recommendedName>
</protein>
<dbReference type="GO" id="GO:0080120">
    <property type="term" value="P:CAAX-box protein maturation"/>
    <property type="evidence" value="ECO:0007669"/>
    <property type="project" value="UniProtKB-ARBA"/>
</dbReference>
<feature type="transmembrane region" description="Helical" evidence="1">
    <location>
        <begin position="28"/>
        <end position="48"/>
    </location>
</feature>
<feature type="transmembrane region" description="Helical" evidence="1">
    <location>
        <begin position="236"/>
        <end position="255"/>
    </location>
</feature>
<feature type="transmembrane region" description="Helical" evidence="1">
    <location>
        <begin position="208"/>
        <end position="224"/>
    </location>
</feature>
<evidence type="ECO:0000313" key="3">
    <source>
        <dbReference type="EMBL" id="PRY86432.1"/>
    </source>
</evidence>
<sequence>MAPAHPYTPHDALARNAATRPEPWRLPIGMMVMLVAGFGLGSFYWTILQGLTLPLGYDLQAEAESGQSAAGMLALLFSFATMAGGLALALALVHGRRLLDLLGPLDLCWRQFRRVALYLVVLQLVIAILPPWSQDTELVRNLGTNAWLALLPFAVIAIGVQIATEEMIFRGYLQQHLAARFARPAVWISVPAILFGLGHYTPGTLGDNAMPVAIWAALFSLAASDLTARAGTLGPALALHMVNNGFAILILSYQGNLSGLSLYTLPHDMSEAESIRAALPVDLLSLLVSWLCARIALRR</sequence>
<dbReference type="PANTHER" id="PTHR36435">
    <property type="entry name" value="SLR1288 PROTEIN"/>
    <property type="match status" value="1"/>
</dbReference>
<feature type="transmembrane region" description="Helical" evidence="1">
    <location>
        <begin position="275"/>
        <end position="297"/>
    </location>
</feature>
<feature type="transmembrane region" description="Helical" evidence="1">
    <location>
        <begin position="145"/>
        <end position="164"/>
    </location>
</feature>
<dbReference type="Proteomes" id="UP000238392">
    <property type="component" value="Unassembled WGS sequence"/>
</dbReference>
<dbReference type="GO" id="GO:0004175">
    <property type="term" value="F:endopeptidase activity"/>
    <property type="evidence" value="ECO:0007669"/>
    <property type="project" value="UniProtKB-ARBA"/>
</dbReference>
<keyword evidence="4" id="KW-1185">Reference proteome</keyword>
<reference evidence="3 4" key="1">
    <citation type="submission" date="2018-03" db="EMBL/GenBank/DDBJ databases">
        <title>Genomic Encyclopedia of Archaeal and Bacterial Type Strains, Phase II (KMG-II): from individual species to whole genera.</title>
        <authorList>
            <person name="Goeker M."/>
        </authorList>
    </citation>
    <scope>NUCLEOTIDE SEQUENCE [LARGE SCALE GENOMIC DNA]</scope>
    <source>
        <strain evidence="3 4">DSM 100212</strain>
    </source>
</reference>
<dbReference type="AlphaFoldDB" id="A0A2T0WIE5"/>
<feature type="domain" description="CAAX prenyl protease 2/Lysostaphin resistance protein A-like" evidence="2">
    <location>
        <begin position="149"/>
        <end position="245"/>
    </location>
</feature>
<dbReference type="OrthoDB" id="7171777at2"/>
<keyword evidence="1" id="KW-0472">Membrane</keyword>
<gene>
    <name evidence="3" type="ORF">CLV74_11271</name>
</gene>
<feature type="transmembrane region" description="Helical" evidence="1">
    <location>
        <begin position="68"/>
        <end position="94"/>
    </location>
</feature>
<name>A0A2T0WIE5_9RHOB</name>
<organism evidence="3 4">
    <name type="scientific">Donghicola tyrosinivorans</name>
    <dbReference type="NCBI Taxonomy" id="1652492"/>
    <lineage>
        <taxon>Bacteria</taxon>
        <taxon>Pseudomonadati</taxon>
        <taxon>Pseudomonadota</taxon>
        <taxon>Alphaproteobacteria</taxon>
        <taxon>Rhodobacterales</taxon>
        <taxon>Roseobacteraceae</taxon>
        <taxon>Donghicola</taxon>
    </lineage>
</organism>
<dbReference type="PANTHER" id="PTHR36435:SF1">
    <property type="entry name" value="CAAX AMINO TERMINAL PROTEASE FAMILY PROTEIN"/>
    <property type="match status" value="1"/>
</dbReference>
<dbReference type="Pfam" id="PF02517">
    <property type="entry name" value="Rce1-like"/>
    <property type="match status" value="1"/>
</dbReference>
<proteinExistence type="predicted"/>
<dbReference type="InterPro" id="IPR052710">
    <property type="entry name" value="CAAX_protease"/>
</dbReference>
<feature type="transmembrane region" description="Helical" evidence="1">
    <location>
        <begin position="115"/>
        <end position="133"/>
    </location>
</feature>
<comment type="caution">
    <text evidence="3">The sequence shown here is derived from an EMBL/GenBank/DDBJ whole genome shotgun (WGS) entry which is preliminary data.</text>
</comment>
<feature type="transmembrane region" description="Helical" evidence="1">
    <location>
        <begin position="185"/>
        <end position="202"/>
    </location>
</feature>
<evidence type="ECO:0000259" key="2">
    <source>
        <dbReference type="Pfam" id="PF02517"/>
    </source>
</evidence>
<keyword evidence="1" id="KW-1133">Transmembrane helix</keyword>
<evidence type="ECO:0000313" key="4">
    <source>
        <dbReference type="Proteomes" id="UP000238392"/>
    </source>
</evidence>
<evidence type="ECO:0000256" key="1">
    <source>
        <dbReference type="SAM" id="Phobius"/>
    </source>
</evidence>
<dbReference type="InterPro" id="IPR003675">
    <property type="entry name" value="Rce1/LyrA-like_dom"/>
</dbReference>